<evidence type="ECO:0000313" key="3">
    <source>
        <dbReference type="Proteomes" id="UP000184550"/>
    </source>
</evidence>
<dbReference type="SMART" id="SM00465">
    <property type="entry name" value="GIYc"/>
    <property type="match status" value="1"/>
</dbReference>
<dbReference type="Gene3D" id="3.40.1440.10">
    <property type="entry name" value="GIY-YIG endonuclease"/>
    <property type="match status" value="1"/>
</dbReference>
<dbReference type="Pfam" id="PF01541">
    <property type="entry name" value="GIY-YIG"/>
    <property type="match status" value="1"/>
</dbReference>
<dbReference type="CDD" id="cd00719">
    <property type="entry name" value="GIY-YIG_SF"/>
    <property type="match status" value="1"/>
</dbReference>
<reference evidence="2" key="1">
    <citation type="submission" date="2019-10" db="EMBL/GenBank/DDBJ databases">
        <authorList>
            <consortium name="Genoscope - CEA"/>
            <person name="William W."/>
        </authorList>
    </citation>
    <scope>NUCLEOTIDE SEQUENCE [LARGE SCALE GENOMIC DNA]</scope>
    <source>
        <strain evidence="2">BBR_PRJEB10992</strain>
    </source>
</reference>
<feature type="domain" description="GIY-YIG" evidence="1">
    <location>
        <begin position="23"/>
        <end position="97"/>
    </location>
</feature>
<protein>
    <submittedName>
        <fullName evidence="2">Excinuclease ABC C subunit domain protein</fullName>
    </submittedName>
</protein>
<dbReference type="OrthoDB" id="468458at2"/>
<dbReference type="AlphaFoldDB" id="A0A7Z9BXJ7"/>
<gene>
    <name evidence="2" type="ORF">PL8927_780085</name>
</gene>
<proteinExistence type="predicted"/>
<dbReference type="PROSITE" id="PS50164">
    <property type="entry name" value="GIY_YIG"/>
    <property type="match status" value="1"/>
</dbReference>
<accession>A0A7Z9BXJ7</accession>
<dbReference type="RefSeq" id="WP_083625520.1">
    <property type="nucleotide sequence ID" value="NZ_LR734879.1"/>
</dbReference>
<evidence type="ECO:0000313" key="2">
    <source>
        <dbReference type="EMBL" id="VXD23427.1"/>
    </source>
</evidence>
<dbReference type="InterPro" id="IPR000305">
    <property type="entry name" value="GIY-YIG_endonuc"/>
</dbReference>
<sequence length="281" mass="32726">MSTILDPFQLPSLPLAERKKLPDCAAIYFAIDANNRVLYVGKAKKLVARWKNHHRLYKLEEIDKECSVRIAWQAWNEEDLDEAERSSIKRFQPLLNNTEVETPTVVPSEVVLRDFLKTFSRRLIIIGIEPKTPDRLLNVHLKYDWKDCSAKGTAAKIKEYIKQNQNQNTSLKFKRHRYSNFNLFAGEVFRPGSREQRTRARQHRSFNNHWEFACNGVVIHITPTDDFQKYKNQSQVVKLAGVNFRAVIEEVFVDVEKNTNYELSGLSCFTSDPVPLLWLNS</sequence>
<comment type="caution">
    <text evidence="2">The sequence shown here is derived from an EMBL/GenBank/DDBJ whole genome shotgun (WGS) entry which is preliminary data.</text>
</comment>
<organism evidence="2 3">
    <name type="scientific">Planktothrix serta PCC 8927</name>
    <dbReference type="NCBI Taxonomy" id="671068"/>
    <lineage>
        <taxon>Bacteria</taxon>
        <taxon>Bacillati</taxon>
        <taxon>Cyanobacteriota</taxon>
        <taxon>Cyanophyceae</taxon>
        <taxon>Oscillatoriophycideae</taxon>
        <taxon>Oscillatoriales</taxon>
        <taxon>Microcoleaceae</taxon>
        <taxon>Planktothrix</taxon>
    </lineage>
</organism>
<name>A0A7Z9BXJ7_9CYAN</name>
<evidence type="ECO:0000259" key="1">
    <source>
        <dbReference type="PROSITE" id="PS50164"/>
    </source>
</evidence>
<keyword evidence="3" id="KW-1185">Reference proteome</keyword>
<dbReference type="InterPro" id="IPR035901">
    <property type="entry name" value="GIY-YIG_endonuc_sf"/>
</dbReference>
<dbReference type="SUPFAM" id="SSF82771">
    <property type="entry name" value="GIY-YIG endonuclease"/>
    <property type="match status" value="1"/>
</dbReference>
<dbReference type="EMBL" id="CZCU02000155">
    <property type="protein sequence ID" value="VXD23427.1"/>
    <property type="molecule type" value="Genomic_DNA"/>
</dbReference>
<dbReference type="Proteomes" id="UP000184550">
    <property type="component" value="Unassembled WGS sequence"/>
</dbReference>